<reference evidence="1" key="1">
    <citation type="submission" date="2023-10" db="EMBL/GenBank/DDBJ databases">
        <authorList>
            <person name="Hackl T."/>
        </authorList>
    </citation>
    <scope>NUCLEOTIDE SEQUENCE</scope>
</reference>
<keyword evidence="2" id="KW-1185">Reference proteome</keyword>
<dbReference type="AlphaFoldDB" id="A0AAI8VBJ9"/>
<dbReference type="Proteomes" id="UP001295740">
    <property type="component" value="Unassembled WGS sequence"/>
</dbReference>
<dbReference type="PANTHER" id="PTHR38790">
    <property type="entry name" value="2EXR DOMAIN-CONTAINING PROTEIN-RELATED"/>
    <property type="match status" value="1"/>
</dbReference>
<dbReference type="PANTHER" id="PTHR38790:SF4">
    <property type="entry name" value="2EXR DOMAIN-CONTAINING PROTEIN"/>
    <property type="match status" value="1"/>
</dbReference>
<evidence type="ECO:0000313" key="2">
    <source>
        <dbReference type="Proteomes" id="UP001295740"/>
    </source>
</evidence>
<name>A0AAI8VBJ9_9PEZI</name>
<gene>
    <name evidence="1" type="ORF">KHLLAP_LOCUS1839</name>
</gene>
<organism evidence="1 2">
    <name type="scientific">Anthostomella pinea</name>
    <dbReference type="NCBI Taxonomy" id="933095"/>
    <lineage>
        <taxon>Eukaryota</taxon>
        <taxon>Fungi</taxon>
        <taxon>Dikarya</taxon>
        <taxon>Ascomycota</taxon>
        <taxon>Pezizomycotina</taxon>
        <taxon>Sordariomycetes</taxon>
        <taxon>Xylariomycetidae</taxon>
        <taxon>Xylariales</taxon>
        <taxon>Xylariaceae</taxon>
        <taxon>Anthostomella</taxon>
    </lineage>
</organism>
<dbReference type="EMBL" id="CAUWAG010000003">
    <property type="protein sequence ID" value="CAJ2501371.1"/>
    <property type="molecule type" value="Genomic_DNA"/>
</dbReference>
<accession>A0AAI8VBJ9</accession>
<evidence type="ECO:0000313" key="1">
    <source>
        <dbReference type="EMBL" id="CAJ2501371.1"/>
    </source>
</evidence>
<protein>
    <submittedName>
        <fullName evidence="1">Uu.00g042240.m01.CDS01</fullName>
    </submittedName>
</protein>
<proteinExistence type="predicted"/>
<sequence>MNRRRYCTTTSTRYFAPPLASIVNQQATSILFNLPQELRDEIYEQFFCSTRLAHGRHRYCSGKETDTTTNPFIRPPPNSLALLRICRRARDEIGQSWPKQVLFHFESLEDMILKLGPLPREIRNTIQHVQVRGIVFHRCIHIPPHSTTYNIRFQLFFGLWLLQGLRLDSLTVLDCSPIHEQWAREMAFMIGWSNGWKELRLVIPDMNLLSKHRAVEWHTTLLRRDGSESGAAVSIYVSRSPRPNVDSILHPANRKILEPRPGIGDDEGTWCLPRIGRGVVILKRGLHVDCEVRMGKDVWQEYERLLGWRMGDDEPPPEFSPRSGPVVYDSYDEPENYHGMGTCQVKL</sequence>
<comment type="caution">
    <text evidence="1">The sequence shown here is derived from an EMBL/GenBank/DDBJ whole genome shotgun (WGS) entry which is preliminary data.</text>
</comment>